<evidence type="ECO:0000256" key="1">
    <source>
        <dbReference type="SAM" id="Phobius"/>
    </source>
</evidence>
<feature type="transmembrane region" description="Helical" evidence="1">
    <location>
        <begin position="39"/>
        <end position="64"/>
    </location>
</feature>
<reference evidence="3 4" key="1">
    <citation type="submission" date="2016-05" db="EMBL/GenBank/DDBJ databases">
        <title>First whole genome sequencing of Entamoeba histolytica HM1:IMSS-clone-6.</title>
        <authorList>
            <person name="Mukherjee Avik.K."/>
            <person name="Izumyama S."/>
            <person name="Nakada-Tsukui K."/>
            <person name="Nozaki T."/>
        </authorList>
    </citation>
    <scope>NUCLEOTIDE SEQUENCE [LARGE SCALE GENOMIC DNA]</scope>
    <source>
        <strain evidence="3 4">HM1:IMSS clone 6</strain>
    </source>
</reference>
<dbReference type="VEuPathDB" id="AmoebaDB:EHI_043020"/>
<dbReference type="OMA" id="PMQVANP"/>
<dbReference type="Gene3D" id="3.30.200.20">
    <property type="entry name" value="Phosphorylase Kinase, domain 1"/>
    <property type="match status" value="1"/>
</dbReference>
<dbReference type="AlphaFoldDB" id="A0A5K1U2P1"/>
<sequence>MNITNNTSSNDTSVDPQPRIICPNGYLYVKGECIKSKEWIMAISIGSTILILFVVIIVIIAWILSRRRTTRKGNTYKYTQVEFNNFPLTVSKNTLTFENEGRVMQINKAFHDEINVYNPSEIEKTFKIESKSSQYNIECEPRIAILGPHSSINVYFTITLLCTCKEYEAIQLITFDGISEENIEDDDKMITPLYINVTGEESILIDYKEIEFIDTIKNGNNGIVSTGKYNNQNVIIKRLNLKWNSNSYERFINSLKELTKLRSPLLINIIGAVTTPEHECMILEYAEHGNARTCYRRGEMQPLLRAKIFEDVCKGLEFLYQNKQIHGNIKPTNMLIVSLNIQSTVCCKLGHYWNISQMTGLPKLTINEEEMLQSTYYNAPEVLKGNECTKESDVYSLGMSLLEIYQEKMLYPERPFSNAWDAALEISKGKRPNIPDTIDLSIKSLIQQCWNQEIEQRPQLQEIYQFFTSLKEQIIQQQEPIL</sequence>
<dbReference type="Proteomes" id="UP000078387">
    <property type="component" value="Unassembled WGS sequence"/>
</dbReference>
<proteinExistence type="predicted"/>
<dbReference type="PANTHER" id="PTHR45756">
    <property type="entry name" value="PALMITOYLTRANSFERASE"/>
    <property type="match status" value="1"/>
</dbReference>
<evidence type="ECO:0000259" key="2">
    <source>
        <dbReference type="PROSITE" id="PS50011"/>
    </source>
</evidence>
<dbReference type="VEuPathDB" id="AmoebaDB:KM1_077600"/>
<evidence type="ECO:0000313" key="4">
    <source>
        <dbReference type="Proteomes" id="UP000078387"/>
    </source>
</evidence>
<comment type="caution">
    <text evidence="3">The sequence shown here is derived from an EMBL/GenBank/DDBJ whole genome shotgun (WGS) entry which is preliminary data.</text>
</comment>
<accession>A0A5K1U2P1</accession>
<feature type="domain" description="Protein kinase" evidence="2">
    <location>
        <begin position="210"/>
        <end position="467"/>
    </location>
</feature>
<dbReference type="InterPro" id="IPR001245">
    <property type="entry name" value="Ser-Thr/Tyr_kinase_cat_dom"/>
</dbReference>
<dbReference type="VEuPathDB" id="AmoebaDB:EHI8A_032890"/>
<keyword evidence="1" id="KW-0472">Membrane</keyword>
<keyword evidence="1" id="KW-0812">Transmembrane</keyword>
<keyword evidence="1" id="KW-1133">Transmembrane helix</keyword>
<dbReference type="InterPro" id="IPR053215">
    <property type="entry name" value="TKL_Ser/Thr_kinase"/>
</dbReference>
<dbReference type="InterPro" id="IPR011009">
    <property type="entry name" value="Kinase-like_dom_sf"/>
</dbReference>
<dbReference type="PANTHER" id="PTHR45756:SF1">
    <property type="entry name" value="PROTEIN KINASE DOMAIN CONTAINING PROTEIN"/>
    <property type="match status" value="1"/>
</dbReference>
<keyword evidence="3" id="KW-0418">Kinase</keyword>
<name>A0A5K1U2P1_ENTHI</name>
<organism evidence="3 4">
    <name type="scientific">Entamoeba histolytica</name>
    <dbReference type="NCBI Taxonomy" id="5759"/>
    <lineage>
        <taxon>Eukaryota</taxon>
        <taxon>Amoebozoa</taxon>
        <taxon>Evosea</taxon>
        <taxon>Archamoebae</taxon>
        <taxon>Mastigamoebida</taxon>
        <taxon>Entamoebidae</taxon>
        <taxon>Entamoeba</taxon>
    </lineage>
</organism>
<dbReference type="Pfam" id="PF07714">
    <property type="entry name" value="PK_Tyr_Ser-Thr"/>
    <property type="match status" value="1"/>
</dbReference>
<dbReference type="Gene3D" id="1.10.510.10">
    <property type="entry name" value="Transferase(Phosphotransferase) domain 1"/>
    <property type="match status" value="1"/>
</dbReference>
<dbReference type="VEuPathDB" id="AmoebaDB:EHI7A_034220"/>
<dbReference type="PROSITE" id="PS50011">
    <property type="entry name" value="PROTEIN_KINASE_DOM"/>
    <property type="match status" value="1"/>
</dbReference>
<gene>
    <name evidence="3" type="ORF">CL6EHI_043020</name>
</gene>
<dbReference type="EMBL" id="BDEQ01000001">
    <property type="protein sequence ID" value="GAT96955.1"/>
    <property type="molecule type" value="Genomic_DNA"/>
</dbReference>
<evidence type="ECO:0000313" key="3">
    <source>
        <dbReference type="EMBL" id="GAT96955.1"/>
    </source>
</evidence>
<dbReference type="InterPro" id="IPR000719">
    <property type="entry name" value="Prot_kinase_dom"/>
</dbReference>
<protein>
    <submittedName>
        <fullName evidence="3">Protein kinase domain containing protein</fullName>
    </submittedName>
</protein>
<dbReference type="GO" id="GO:0004672">
    <property type="term" value="F:protein kinase activity"/>
    <property type="evidence" value="ECO:0007669"/>
    <property type="project" value="InterPro"/>
</dbReference>
<dbReference type="GO" id="GO:0005524">
    <property type="term" value="F:ATP binding"/>
    <property type="evidence" value="ECO:0007669"/>
    <property type="project" value="InterPro"/>
</dbReference>
<keyword evidence="3" id="KW-0808">Transferase</keyword>
<dbReference type="VEuPathDB" id="AmoebaDB:EHI5A_040590"/>
<dbReference type="SUPFAM" id="SSF56112">
    <property type="entry name" value="Protein kinase-like (PK-like)"/>
    <property type="match status" value="1"/>
</dbReference>